<dbReference type="HOGENOM" id="CLU_046006_18_0_4"/>
<comment type="caution">
    <text evidence="2">The sequence shown here is derived from an EMBL/GenBank/DDBJ whole genome shotgun (WGS) entry which is preliminary data.</text>
</comment>
<keyword evidence="3" id="KW-1185">Reference proteome</keyword>
<protein>
    <submittedName>
        <fullName evidence="2">Glyoxalase family protein</fullName>
    </submittedName>
</protein>
<dbReference type="Pfam" id="PF00903">
    <property type="entry name" value="Glyoxalase"/>
    <property type="match status" value="1"/>
</dbReference>
<dbReference type="Gene3D" id="3.10.180.10">
    <property type="entry name" value="2,3-Dihydroxybiphenyl 1,2-Dioxygenase, domain 1"/>
    <property type="match status" value="1"/>
</dbReference>
<dbReference type="AlphaFoldDB" id="F0EYV6"/>
<accession>F0EYV6</accession>
<dbReference type="PROSITE" id="PS51819">
    <property type="entry name" value="VOC"/>
    <property type="match status" value="1"/>
</dbReference>
<organism evidence="2 3">
    <name type="scientific">Kingella denitrificans ATCC 33394</name>
    <dbReference type="NCBI Taxonomy" id="888741"/>
    <lineage>
        <taxon>Bacteria</taxon>
        <taxon>Pseudomonadati</taxon>
        <taxon>Pseudomonadota</taxon>
        <taxon>Betaproteobacteria</taxon>
        <taxon>Neisseriales</taxon>
        <taxon>Neisseriaceae</taxon>
        <taxon>Kingella</taxon>
    </lineage>
</organism>
<reference evidence="2 3" key="1">
    <citation type="submission" date="2011-01" db="EMBL/GenBank/DDBJ databases">
        <authorList>
            <person name="Muzny D."/>
            <person name="Qin X."/>
            <person name="Deng J."/>
            <person name="Jiang H."/>
            <person name="Liu Y."/>
            <person name="Qu J."/>
            <person name="Song X.-Z."/>
            <person name="Zhang L."/>
            <person name="Thornton R."/>
            <person name="Coyle M."/>
            <person name="Francisco L."/>
            <person name="Jackson L."/>
            <person name="Javaid M."/>
            <person name="Korchina V."/>
            <person name="Kovar C."/>
            <person name="Mata R."/>
            <person name="Mathew T."/>
            <person name="Ngo R."/>
            <person name="Nguyen L."/>
            <person name="Nguyen N."/>
            <person name="Okwuonu G."/>
            <person name="Ongeri F."/>
            <person name="Pham C."/>
            <person name="Simmons D."/>
            <person name="Wilczek-Boney K."/>
            <person name="Hale W."/>
            <person name="Jakkamsetti A."/>
            <person name="Pham P."/>
            <person name="Ruth R."/>
            <person name="San Lucas F."/>
            <person name="Warren J."/>
            <person name="Zhang J."/>
            <person name="Zhao Z."/>
            <person name="Zhou C."/>
            <person name="Zhu D."/>
            <person name="Lee S."/>
            <person name="Bess C."/>
            <person name="Blankenburg K."/>
            <person name="Forbes L."/>
            <person name="Fu Q."/>
            <person name="Gubbala S."/>
            <person name="Hirani K."/>
            <person name="Jayaseelan J.C."/>
            <person name="Lara F."/>
            <person name="Munidasa M."/>
            <person name="Palculict T."/>
            <person name="Patil S."/>
            <person name="Pu L.-L."/>
            <person name="Saada N."/>
            <person name="Tang L."/>
            <person name="Weissenberger G."/>
            <person name="Zhu Y."/>
            <person name="Hemphill L."/>
            <person name="Shang Y."/>
            <person name="Youmans B."/>
            <person name="Ayvaz T."/>
            <person name="Ross M."/>
            <person name="Santibanez J."/>
            <person name="Aqrawi P."/>
            <person name="Gross S."/>
            <person name="Joshi V."/>
            <person name="Fowler G."/>
            <person name="Nazareth L."/>
            <person name="Reid J."/>
            <person name="Worley K."/>
            <person name="Petrosino J."/>
            <person name="Highlander S."/>
            <person name="Gibbs R."/>
        </authorList>
    </citation>
    <scope>NUCLEOTIDE SEQUENCE [LARGE SCALE GENOMIC DNA]</scope>
    <source>
        <strain evidence="2 3">ATCC 33394</strain>
    </source>
</reference>
<proteinExistence type="predicted"/>
<gene>
    <name evidence="2" type="ORF">HMPREF9098_1040</name>
</gene>
<dbReference type="PANTHER" id="PTHR36503:SF1">
    <property type="entry name" value="BLR2520 PROTEIN"/>
    <property type="match status" value="1"/>
</dbReference>
<sequence length="152" mass="16912">MCFRQPAHPINHETENAMEQHINYITLGVADLAASRRFYRNVFGWRETEDGNEHIAFFQTGNALRLALFGREALAQDAQVSAQGSGFPSFTLAHNVGSKAEVDALFAAFAARNANIVKAPQKVFWGGYSGYIADPDGFLWEIAFNPFLQTLR</sequence>
<evidence type="ECO:0000313" key="3">
    <source>
        <dbReference type="Proteomes" id="UP000004088"/>
    </source>
</evidence>
<feature type="domain" description="VOC" evidence="1">
    <location>
        <begin position="21"/>
        <end position="145"/>
    </location>
</feature>
<dbReference type="CDD" id="cd07251">
    <property type="entry name" value="VOC_like"/>
    <property type="match status" value="1"/>
</dbReference>
<name>F0EYV6_9NEIS</name>
<evidence type="ECO:0000313" key="2">
    <source>
        <dbReference type="EMBL" id="EGC17714.1"/>
    </source>
</evidence>
<dbReference type="SUPFAM" id="SSF54593">
    <property type="entry name" value="Glyoxalase/Bleomycin resistance protein/Dihydroxybiphenyl dioxygenase"/>
    <property type="match status" value="1"/>
</dbReference>
<dbReference type="Proteomes" id="UP000004088">
    <property type="component" value="Unassembled WGS sequence"/>
</dbReference>
<dbReference type="EMBL" id="AEWV01000015">
    <property type="protein sequence ID" value="EGC17714.1"/>
    <property type="molecule type" value="Genomic_DNA"/>
</dbReference>
<dbReference type="PANTHER" id="PTHR36503">
    <property type="entry name" value="BLR2520 PROTEIN"/>
    <property type="match status" value="1"/>
</dbReference>
<dbReference type="InterPro" id="IPR004360">
    <property type="entry name" value="Glyas_Fos-R_dOase_dom"/>
</dbReference>
<dbReference type="InterPro" id="IPR029068">
    <property type="entry name" value="Glyas_Bleomycin-R_OHBP_Dase"/>
</dbReference>
<evidence type="ECO:0000259" key="1">
    <source>
        <dbReference type="PROSITE" id="PS51819"/>
    </source>
</evidence>
<dbReference type="STRING" id="888741.HMPREF9098_1040"/>
<dbReference type="InterPro" id="IPR037523">
    <property type="entry name" value="VOC_core"/>
</dbReference>